<evidence type="ECO:0000256" key="4">
    <source>
        <dbReference type="ARBA" id="ARBA00023277"/>
    </source>
</evidence>
<reference evidence="9" key="1">
    <citation type="journal article" date="2019" name="Int. J. Syst. Evol. Microbiol.">
        <title>The Global Catalogue of Microorganisms (GCM) 10K type strain sequencing project: providing services to taxonomists for standard genome sequencing and annotation.</title>
        <authorList>
            <consortium name="The Broad Institute Genomics Platform"/>
            <consortium name="The Broad Institute Genome Sequencing Center for Infectious Disease"/>
            <person name="Wu L."/>
            <person name="Ma J."/>
        </authorList>
    </citation>
    <scope>NUCLEOTIDE SEQUENCE [LARGE SCALE GENOMIC DNA]</scope>
    <source>
        <strain evidence="9">NCAIM B.02333</strain>
    </source>
</reference>
<keyword evidence="2 6" id="KW-0328">Glycosyltransferase</keyword>
<accession>A0ABV7WGQ8</accession>
<feature type="site" description="Transition state stabilizer" evidence="6">
    <location>
        <position position="477"/>
    </location>
</feature>
<dbReference type="Gene3D" id="2.60.40.1180">
    <property type="entry name" value="Golgi alpha-mannosidase II"/>
    <property type="match status" value="1"/>
</dbReference>
<feature type="binding site" evidence="6">
    <location>
        <position position="356"/>
    </location>
    <ligand>
        <name>alpha-maltose 1-phosphate</name>
        <dbReference type="ChEBI" id="CHEBI:63576"/>
    </ligand>
</feature>
<dbReference type="Gene3D" id="1.20.58.80">
    <property type="entry name" value="Phosphotransferase system, lactose/cellobiose-type IIA subunit"/>
    <property type="match status" value="1"/>
</dbReference>
<protein>
    <recommendedName>
        <fullName evidence="6">Alpha-1,4-glucan:maltose-1-phosphate maltosyltransferase</fullName>
        <shortName evidence="6">GMPMT</shortName>
        <ecNumber evidence="6">2.4.99.16</ecNumber>
    </recommendedName>
    <alternativeName>
        <fullName evidence="6">(1-&gt;4)-alpha-D-glucan:maltose-1-phosphate alpha-D-maltosyltransferase</fullName>
    </alternativeName>
</protein>
<dbReference type="InterPro" id="IPR049171">
    <property type="entry name" value="GLGE_C"/>
</dbReference>
<evidence type="ECO:0000256" key="6">
    <source>
        <dbReference type="HAMAP-Rule" id="MF_02124"/>
    </source>
</evidence>
<organism evidence="8 9">
    <name type="scientific">Aquipuribacter hungaricus</name>
    <dbReference type="NCBI Taxonomy" id="545624"/>
    <lineage>
        <taxon>Bacteria</taxon>
        <taxon>Bacillati</taxon>
        <taxon>Actinomycetota</taxon>
        <taxon>Actinomycetes</taxon>
        <taxon>Micrococcales</taxon>
        <taxon>Intrasporangiaceae</taxon>
        <taxon>Aquipuribacter</taxon>
    </lineage>
</organism>
<comment type="similarity">
    <text evidence="6">Belongs to the glycosyl hydrolase 13 family. GlgE subfamily.</text>
</comment>
<evidence type="ECO:0000313" key="9">
    <source>
        <dbReference type="Proteomes" id="UP001595685"/>
    </source>
</evidence>
<comment type="caution">
    <text evidence="8">The sequence shown here is derived from an EMBL/GenBank/DDBJ whole genome shotgun (WGS) entry which is preliminary data.</text>
</comment>
<comment type="catalytic activity">
    <reaction evidence="5 6">
        <text>alpha-maltose 1-phosphate + [(1-&gt;4)-alpha-D-glucosyl](n) = [(1-&gt;4)-alpha-D-glucosyl](n+2) + phosphate</text>
        <dbReference type="Rhea" id="RHEA:42692"/>
        <dbReference type="Rhea" id="RHEA-COMP:9584"/>
        <dbReference type="Rhea" id="RHEA-COMP:10183"/>
        <dbReference type="ChEBI" id="CHEBI:15444"/>
        <dbReference type="ChEBI" id="CHEBI:43474"/>
        <dbReference type="ChEBI" id="CHEBI:63576"/>
        <dbReference type="EC" id="2.4.99.16"/>
    </reaction>
</comment>
<evidence type="ECO:0000256" key="3">
    <source>
        <dbReference type="ARBA" id="ARBA00022679"/>
    </source>
</evidence>
<evidence type="ECO:0000313" key="8">
    <source>
        <dbReference type="EMBL" id="MFC3688221.1"/>
    </source>
</evidence>
<dbReference type="EMBL" id="JBHRWW010000004">
    <property type="protein sequence ID" value="MFC3688221.1"/>
    <property type="molecule type" value="Genomic_DNA"/>
</dbReference>
<gene>
    <name evidence="6" type="primary">glgE</name>
    <name evidence="8" type="ORF">ACFOLH_07690</name>
</gene>
<feature type="binding site" evidence="6">
    <location>
        <begin position="530"/>
        <end position="531"/>
    </location>
    <ligand>
        <name>alpha-maltose 1-phosphate</name>
        <dbReference type="ChEBI" id="CHEBI:63576"/>
    </ligand>
</feature>
<dbReference type="InterPro" id="IPR013783">
    <property type="entry name" value="Ig-like_fold"/>
</dbReference>
<dbReference type="PANTHER" id="PTHR47786:SF2">
    <property type="entry name" value="GLYCOSYL HYDROLASE FAMILY 13 CATALYTIC DOMAIN-CONTAINING PROTEIN"/>
    <property type="match status" value="1"/>
</dbReference>
<dbReference type="Pfam" id="PF21702">
    <property type="entry name" value="GLGE_C"/>
    <property type="match status" value="1"/>
</dbReference>
<feature type="binding site" evidence="6">
    <location>
        <position position="392"/>
    </location>
    <ligand>
        <name>alpha-maltose 1-phosphate</name>
        <dbReference type="ChEBI" id="CHEBI:63576"/>
    </ligand>
</feature>
<dbReference type="InterPro" id="IPR026585">
    <property type="entry name" value="GlgE"/>
</dbReference>
<keyword evidence="3 6" id="KW-0808">Transferase</keyword>
<dbReference type="PANTHER" id="PTHR47786">
    <property type="entry name" value="ALPHA-1,4-GLUCAN:MALTOSE-1-PHOSPHATE MALTOSYLTRANSFERASE"/>
    <property type="match status" value="1"/>
</dbReference>
<dbReference type="Proteomes" id="UP001595685">
    <property type="component" value="Unassembled WGS sequence"/>
</dbReference>
<name>A0ABV7WGQ8_9MICO</name>
<dbReference type="SMART" id="SM00642">
    <property type="entry name" value="Aamy"/>
    <property type="match status" value="1"/>
</dbReference>
<comment type="function">
    <text evidence="6">Maltosyltransferase that uses maltose 1-phosphate (M1P) as the sugar donor to elongate linear or branched alpha-(1-&gt;4)-glucans. Is involved in a branched alpha-glucan biosynthetic pathway from trehalose, together with TreS, Mak and GlgB.</text>
</comment>
<proteinExistence type="inferred from homology"/>
<evidence type="ECO:0000259" key="7">
    <source>
        <dbReference type="SMART" id="SM00642"/>
    </source>
</evidence>
<dbReference type="HAMAP" id="MF_02124">
    <property type="entry name" value="GlgE"/>
    <property type="match status" value="1"/>
</dbReference>
<dbReference type="RefSeq" id="WP_340293879.1">
    <property type="nucleotide sequence ID" value="NZ_JBBEOI010000126.1"/>
</dbReference>
<dbReference type="InterPro" id="IPR006047">
    <property type="entry name" value="GH13_cat_dom"/>
</dbReference>
<dbReference type="InterPro" id="IPR013780">
    <property type="entry name" value="Glyco_hydro_b"/>
</dbReference>
<keyword evidence="9" id="KW-1185">Reference proteome</keyword>
<dbReference type="SUPFAM" id="SSF51445">
    <property type="entry name" value="(Trans)glycosidases"/>
    <property type="match status" value="1"/>
</dbReference>
<dbReference type="CDD" id="cd11344">
    <property type="entry name" value="AmyAc_GlgE_like"/>
    <property type="match status" value="1"/>
</dbReference>
<dbReference type="Gene3D" id="2.60.40.10">
    <property type="entry name" value="Immunoglobulins"/>
    <property type="match status" value="1"/>
</dbReference>
<dbReference type="InterPro" id="IPR017853">
    <property type="entry name" value="GH"/>
</dbReference>
<dbReference type="Pfam" id="PF11896">
    <property type="entry name" value="GlgE_dom_N_S"/>
    <property type="match status" value="1"/>
</dbReference>
<feature type="domain" description="Glycosyl hydrolase family 13 catalytic" evidence="7">
    <location>
        <begin position="203"/>
        <end position="552"/>
    </location>
</feature>
<feature type="binding site" evidence="6">
    <location>
        <position position="321"/>
    </location>
    <ligand>
        <name>alpha-maltose 1-phosphate</name>
        <dbReference type="ChEBI" id="CHEBI:63576"/>
    </ligand>
</feature>
<feature type="binding site" evidence="6">
    <location>
        <position position="261"/>
    </location>
    <ligand>
        <name>alpha-maltose 1-phosphate</name>
        <dbReference type="ChEBI" id="CHEBI:63576"/>
    </ligand>
</feature>
<dbReference type="InterPro" id="IPR021828">
    <property type="entry name" value="GlgE_dom_N/S"/>
</dbReference>
<dbReference type="EC" id="2.4.99.16" evidence="6"/>
<evidence type="ECO:0000256" key="2">
    <source>
        <dbReference type="ARBA" id="ARBA00022676"/>
    </source>
</evidence>
<comment type="subunit">
    <text evidence="1 6">Homodimer.</text>
</comment>
<evidence type="ECO:0000256" key="5">
    <source>
        <dbReference type="ARBA" id="ARBA00048735"/>
    </source>
</evidence>
<dbReference type="Gene3D" id="3.20.20.80">
    <property type="entry name" value="Glycosidases"/>
    <property type="match status" value="1"/>
</dbReference>
<feature type="active site" description="Proton donor" evidence="6">
    <location>
        <position position="420"/>
    </location>
</feature>
<sequence length="668" mass="73235">MSGRKVGRIPVLDVTPRVDDGRWPAKAVVGEAVPVEASVFREGHDALAATVVLTAPDGTEHSRVRMVELAPGTDRYGATVLPTSVGAWTFRVEGAGDVYATWEHNATVKVAAGVDVEVMLAEGVPVLERGAALARAAGDEAGAVVLEDAAAALQDTGRPEEARLAPAVSPEVEAVVARHPVLDLVTASEPLPLQVERELALFSAWYEFFPRSEGARYDTEAHRWVSGTFRTAAERLPAVAAMGFDILYMPPIHPIGEVNRKGRNNTLDPAPGDPGSPWAIGSKDGGHDAIHPDLGTEEDFAFFVARAKEVGLEVALDLALQAAPDHPWATEHPEWFTTRIDGTIAYAENPPKKYQDIYPVNFDNDPEGIYAEVLRIVELWVSRGVTVFRVDNPHTKPVEFWEWLIGRVNAAHPEIVFLAEAFTRPQMMRTLGKVGFQQSYSYFTWRTSKEELTEYVTELSTESAHYMRPSFWPSTPDILHASLQYGGPAAHRLRAVLAATMVPSWGIYAAYELGEHVARPGAEEYIDNEKFEYRPRDWAAAEAEGRSLAPLLTRLNEVRRAHPSLQRLRGTTFHRTDDDMVIAYSRHVPAEESPTGRADTVLVVVNLDPHAAHETTVHVDATTLGLPAHSQYTVTDLLGGGTYGWGGANYVRLDPYVASAHVFAVRAH</sequence>
<keyword evidence="4 6" id="KW-0119">Carbohydrate metabolism</keyword>
<evidence type="ECO:0000256" key="1">
    <source>
        <dbReference type="ARBA" id="ARBA00011738"/>
    </source>
</evidence>
<feature type="active site" description="Nucleophile" evidence="6">
    <location>
        <position position="391"/>
    </location>
</feature>